<organism evidence="2 3">
    <name type="scientific">Paenibacillus oryzisoli</name>
    <dbReference type="NCBI Taxonomy" id="1850517"/>
    <lineage>
        <taxon>Bacteria</taxon>
        <taxon>Bacillati</taxon>
        <taxon>Bacillota</taxon>
        <taxon>Bacilli</taxon>
        <taxon>Bacillales</taxon>
        <taxon>Paenibacillaceae</taxon>
        <taxon>Paenibacillus</taxon>
    </lineage>
</organism>
<name>A0A198ASE9_9BACL</name>
<accession>A0A198ASE9</accession>
<feature type="transmembrane region" description="Helical" evidence="1">
    <location>
        <begin position="15"/>
        <end position="39"/>
    </location>
</feature>
<feature type="transmembrane region" description="Helical" evidence="1">
    <location>
        <begin position="45"/>
        <end position="65"/>
    </location>
</feature>
<keyword evidence="1" id="KW-0472">Membrane</keyword>
<dbReference type="EMBL" id="LYPB01000034">
    <property type="protein sequence ID" value="OAS24010.1"/>
    <property type="molecule type" value="Genomic_DNA"/>
</dbReference>
<evidence type="ECO:0000256" key="1">
    <source>
        <dbReference type="SAM" id="Phobius"/>
    </source>
</evidence>
<dbReference type="RefSeq" id="WP_068661630.1">
    <property type="nucleotide sequence ID" value="NZ_LYPB01000034.1"/>
</dbReference>
<dbReference type="AlphaFoldDB" id="A0A198ASE9"/>
<reference evidence="2 3" key="1">
    <citation type="submission" date="2016-05" db="EMBL/GenBank/DDBJ databases">
        <title>Paenibacillus sp. 1ZS3-15 nov., isolated from the rhizosphere soil.</title>
        <authorList>
            <person name="Zhang X.X."/>
            <person name="Zhang J."/>
        </authorList>
    </citation>
    <scope>NUCLEOTIDE SEQUENCE [LARGE SCALE GENOMIC DNA]</scope>
    <source>
        <strain evidence="2 3">1ZS3-15</strain>
    </source>
</reference>
<keyword evidence="1" id="KW-0812">Transmembrane</keyword>
<protein>
    <submittedName>
        <fullName evidence="2">Uncharacterized protein</fullName>
    </submittedName>
</protein>
<keyword evidence="1" id="KW-1133">Transmembrane helix</keyword>
<proteinExistence type="predicted"/>
<dbReference type="Pfam" id="PF20136">
    <property type="entry name" value="DUF6526"/>
    <property type="match status" value="1"/>
</dbReference>
<comment type="caution">
    <text evidence="2">The sequence shown here is derived from an EMBL/GenBank/DDBJ whole genome shotgun (WGS) entry which is preliminary data.</text>
</comment>
<keyword evidence="3" id="KW-1185">Reference proteome</keyword>
<dbReference type="Proteomes" id="UP000078454">
    <property type="component" value="Unassembled WGS sequence"/>
</dbReference>
<dbReference type="OrthoDB" id="765463at2"/>
<evidence type="ECO:0000313" key="3">
    <source>
        <dbReference type="Proteomes" id="UP000078454"/>
    </source>
</evidence>
<gene>
    <name evidence="2" type="ORF">A8708_14875</name>
</gene>
<sequence>MKVQNYVNHRRMHPLFHYLFSLLALGLVVLSIVELISAIQADNQVLPAVMFVLIAIIVVVIFLLIRSYPIKAQDRAIRAEENLRHFVLTQELLDKKLTIGQITALRFASDEEFPALCKKAAAERMTPDAIKKAVRSWRGDNFRI</sequence>
<dbReference type="STRING" id="1850517.A8708_14875"/>
<evidence type="ECO:0000313" key="2">
    <source>
        <dbReference type="EMBL" id="OAS24010.1"/>
    </source>
</evidence>
<dbReference type="InterPro" id="IPR045385">
    <property type="entry name" value="DUF6526"/>
</dbReference>